<name>A0A402BKZ3_9CHLR</name>
<evidence type="ECO:0000313" key="1">
    <source>
        <dbReference type="EMBL" id="GCE32035.1"/>
    </source>
</evidence>
<organism evidence="1 2">
    <name type="scientific">Dictyobacter alpinus</name>
    <dbReference type="NCBI Taxonomy" id="2014873"/>
    <lineage>
        <taxon>Bacteria</taxon>
        <taxon>Bacillati</taxon>
        <taxon>Chloroflexota</taxon>
        <taxon>Ktedonobacteria</taxon>
        <taxon>Ktedonobacterales</taxon>
        <taxon>Dictyobacteraceae</taxon>
        <taxon>Dictyobacter</taxon>
    </lineage>
</organism>
<gene>
    <name evidence="1" type="ORF">KDA_75190</name>
</gene>
<dbReference type="EMBL" id="BIFT01000003">
    <property type="protein sequence ID" value="GCE32035.1"/>
    <property type="molecule type" value="Genomic_DNA"/>
</dbReference>
<reference evidence="2" key="1">
    <citation type="submission" date="2018-12" db="EMBL/GenBank/DDBJ databases">
        <title>Tengunoibacter tsumagoiensis gen. nov., sp. nov., Dictyobacter kobayashii sp. nov., D. alpinus sp. nov., and D. joshuensis sp. nov. and description of Dictyobacteraceae fam. nov. within the order Ktedonobacterales isolated from Tengu-no-mugimeshi.</title>
        <authorList>
            <person name="Wang C.M."/>
            <person name="Zheng Y."/>
            <person name="Sakai Y."/>
            <person name="Toyoda A."/>
            <person name="Minakuchi Y."/>
            <person name="Abe K."/>
            <person name="Yokota A."/>
            <person name="Yabe S."/>
        </authorList>
    </citation>
    <scope>NUCLEOTIDE SEQUENCE [LARGE SCALE GENOMIC DNA]</scope>
    <source>
        <strain evidence="2">Uno16</strain>
    </source>
</reference>
<dbReference type="Proteomes" id="UP000287171">
    <property type="component" value="Unassembled WGS sequence"/>
</dbReference>
<comment type="caution">
    <text evidence="1">The sequence shown here is derived from an EMBL/GenBank/DDBJ whole genome shotgun (WGS) entry which is preliminary data.</text>
</comment>
<protein>
    <submittedName>
        <fullName evidence="1">Uncharacterized protein</fullName>
    </submittedName>
</protein>
<proteinExistence type="predicted"/>
<sequence length="52" mass="5640">MATGSPGMDEVDRLPVFCRLLPHFSRLHPVPFLPSLGIVKVIKEVLPVGDGT</sequence>
<evidence type="ECO:0000313" key="2">
    <source>
        <dbReference type="Proteomes" id="UP000287171"/>
    </source>
</evidence>
<dbReference type="AlphaFoldDB" id="A0A402BKZ3"/>
<accession>A0A402BKZ3</accession>
<keyword evidence="2" id="KW-1185">Reference proteome</keyword>